<accession>A0A448HGC6</accession>
<keyword evidence="3" id="KW-1003">Cell membrane</keyword>
<dbReference type="CDD" id="cd06579">
    <property type="entry name" value="TM_PBP1_transp_AraH_like"/>
    <property type="match status" value="1"/>
</dbReference>
<feature type="transmembrane region" description="Helical" evidence="8">
    <location>
        <begin position="232"/>
        <end position="251"/>
    </location>
</feature>
<dbReference type="GO" id="GO:0022857">
    <property type="term" value="F:transmembrane transporter activity"/>
    <property type="evidence" value="ECO:0007669"/>
    <property type="project" value="InterPro"/>
</dbReference>
<feature type="transmembrane region" description="Helical" evidence="8">
    <location>
        <begin position="60"/>
        <end position="91"/>
    </location>
</feature>
<dbReference type="GO" id="GO:0005886">
    <property type="term" value="C:plasma membrane"/>
    <property type="evidence" value="ECO:0007669"/>
    <property type="project" value="UniProtKB-SubCell"/>
</dbReference>
<evidence type="ECO:0000256" key="8">
    <source>
        <dbReference type="SAM" id="Phobius"/>
    </source>
</evidence>
<keyword evidence="10" id="KW-1185">Reference proteome</keyword>
<keyword evidence="2" id="KW-0813">Transport</keyword>
<dbReference type="PANTHER" id="PTHR32196">
    <property type="entry name" value="ABC TRANSPORTER PERMEASE PROTEIN YPHD-RELATED-RELATED"/>
    <property type="match status" value="1"/>
</dbReference>
<protein>
    <submittedName>
        <fullName evidence="9">Ribose transport system permease protein rbsC</fullName>
    </submittedName>
</protein>
<dbReference type="EMBL" id="LR134350">
    <property type="protein sequence ID" value="VEG27857.1"/>
    <property type="molecule type" value="Genomic_DNA"/>
</dbReference>
<keyword evidence="5 8" id="KW-0812">Transmembrane</keyword>
<dbReference type="KEGG" id="ahw:NCTC11636_01203"/>
<evidence type="ECO:0000256" key="4">
    <source>
        <dbReference type="ARBA" id="ARBA00022519"/>
    </source>
</evidence>
<feature type="transmembrane region" description="Helical" evidence="8">
    <location>
        <begin position="132"/>
        <end position="151"/>
    </location>
</feature>
<feature type="transmembrane region" description="Helical" evidence="8">
    <location>
        <begin position="289"/>
        <end position="306"/>
    </location>
</feature>
<evidence type="ECO:0000313" key="9">
    <source>
        <dbReference type="EMBL" id="VEG27857.1"/>
    </source>
</evidence>
<dbReference type="Proteomes" id="UP000266895">
    <property type="component" value="Chromosome"/>
</dbReference>
<evidence type="ECO:0000256" key="7">
    <source>
        <dbReference type="ARBA" id="ARBA00023136"/>
    </source>
</evidence>
<evidence type="ECO:0000313" key="10">
    <source>
        <dbReference type="Proteomes" id="UP000266895"/>
    </source>
</evidence>
<organism evidence="9 10">
    <name type="scientific">Actinomyces howellii</name>
    <dbReference type="NCBI Taxonomy" id="52771"/>
    <lineage>
        <taxon>Bacteria</taxon>
        <taxon>Bacillati</taxon>
        <taxon>Actinomycetota</taxon>
        <taxon>Actinomycetes</taxon>
        <taxon>Actinomycetales</taxon>
        <taxon>Actinomycetaceae</taxon>
        <taxon>Actinomyces</taxon>
    </lineage>
</organism>
<keyword evidence="6 8" id="KW-1133">Transmembrane helix</keyword>
<keyword evidence="4" id="KW-0997">Cell inner membrane</keyword>
<dbReference type="InterPro" id="IPR001851">
    <property type="entry name" value="ABC_transp_permease"/>
</dbReference>
<feature type="transmembrane region" description="Helical" evidence="8">
    <location>
        <begin position="266"/>
        <end position="282"/>
    </location>
</feature>
<evidence type="ECO:0000256" key="1">
    <source>
        <dbReference type="ARBA" id="ARBA00004651"/>
    </source>
</evidence>
<dbReference type="RefSeq" id="WP_126382324.1">
    <property type="nucleotide sequence ID" value="NZ_LR134350.1"/>
</dbReference>
<evidence type="ECO:0000256" key="3">
    <source>
        <dbReference type="ARBA" id="ARBA00022475"/>
    </source>
</evidence>
<sequence length="349" mass="35826">MSALTTSSALRVASRLRGRNNEGVLLAILLVLVVGMSLVSPAFFTLSTLFAVLRSSIVPMLFALGVMMVIVSGGIDVSFAAIASFASYAVITYQLKADTDLGLLGSFAAAVAIGALLGAVNGLVISRFRLNTLIVTLGTQGVFMGVLLAYIGSRYVAALPEGMASASTTNIMSVATPTGSAQLHVMVIPVLVLIGVVAWLMNRTMFGRSIYAIGGDVEAARRAGIKVERTQMLVYVLVGVIAALAGTIYMIMGRSASPQELVGDELDIIAAVVLGGASIFGGRGSVRGTVIGVLLIQIINNSLILVGVPSAWQRTAVGVLLVAGVGLQAVSARRSARASAVLDEGGTSA</sequence>
<feature type="transmembrane region" description="Helical" evidence="8">
    <location>
        <begin position="181"/>
        <end position="201"/>
    </location>
</feature>
<dbReference type="PANTHER" id="PTHR32196:SF21">
    <property type="entry name" value="ABC TRANSPORTER PERMEASE PROTEIN YPHD-RELATED"/>
    <property type="match status" value="1"/>
</dbReference>
<evidence type="ECO:0000256" key="5">
    <source>
        <dbReference type="ARBA" id="ARBA00022692"/>
    </source>
</evidence>
<reference evidence="9 10" key="1">
    <citation type="submission" date="2018-12" db="EMBL/GenBank/DDBJ databases">
        <authorList>
            <consortium name="Pathogen Informatics"/>
        </authorList>
    </citation>
    <scope>NUCLEOTIDE SEQUENCE [LARGE SCALE GENOMIC DNA]</scope>
    <source>
        <strain evidence="9 10">NCTC11636</strain>
    </source>
</reference>
<evidence type="ECO:0000256" key="6">
    <source>
        <dbReference type="ARBA" id="ARBA00022989"/>
    </source>
</evidence>
<dbReference type="AlphaFoldDB" id="A0A448HGC6"/>
<gene>
    <name evidence="9" type="primary">rbsC</name>
    <name evidence="9" type="ORF">NCTC11636_01203</name>
</gene>
<feature type="transmembrane region" description="Helical" evidence="8">
    <location>
        <begin position="103"/>
        <end position="125"/>
    </location>
</feature>
<evidence type="ECO:0000256" key="2">
    <source>
        <dbReference type="ARBA" id="ARBA00022448"/>
    </source>
</evidence>
<keyword evidence="7 8" id="KW-0472">Membrane</keyword>
<feature type="transmembrane region" description="Helical" evidence="8">
    <location>
        <begin position="25"/>
        <end position="53"/>
    </location>
</feature>
<comment type="subcellular location">
    <subcellularLocation>
        <location evidence="1">Cell membrane</location>
        <topology evidence="1">Multi-pass membrane protein</topology>
    </subcellularLocation>
</comment>
<dbReference type="Pfam" id="PF02653">
    <property type="entry name" value="BPD_transp_2"/>
    <property type="match status" value="1"/>
</dbReference>
<proteinExistence type="predicted"/>
<dbReference type="OrthoDB" id="9808136at2"/>
<name>A0A448HGC6_9ACTO</name>